<accession>A0A672N322</accession>
<keyword evidence="3" id="KW-0675">Receptor</keyword>
<evidence type="ECO:0000256" key="4">
    <source>
        <dbReference type="ARBA" id="ARBA00023319"/>
    </source>
</evidence>
<protein>
    <submittedName>
        <fullName evidence="7">T-cell receptor alpha/delta variable 10.0.5</fullName>
    </submittedName>
</protein>
<dbReference type="OMA" id="YFFTEIC"/>
<reference evidence="7" key="2">
    <citation type="submission" date="2025-09" db="UniProtKB">
        <authorList>
            <consortium name="Ensembl"/>
        </authorList>
    </citation>
    <scope>IDENTIFICATION</scope>
</reference>
<dbReference type="Gene3D" id="2.60.40.10">
    <property type="entry name" value="Immunoglobulins"/>
    <property type="match status" value="1"/>
</dbReference>
<keyword evidence="5" id="KW-0391">Immunity</keyword>
<dbReference type="PANTHER" id="PTHR19367">
    <property type="entry name" value="T-CELL RECEPTOR ALPHA CHAIN V REGION"/>
    <property type="match status" value="1"/>
</dbReference>
<dbReference type="GO" id="GO:0002250">
    <property type="term" value="P:adaptive immune response"/>
    <property type="evidence" value="ECO:0007669"/>
    <property type="project" value="UniProtKB-KW"/>
</dbReference>
<evidence type="ECO:0000256" key="3">
    <source>
        <dbReference type="ARBA" id="ARBA00023170"/>
    </source>
</evidence>
<dbReference type="Proteomes" id="UP000472262">
    <property type="component" value="Unassembled WGS sequence"/>
</dbReference>
<evidence type="ECO:0000313" key="8">
    <source>
        <dbReference type="Proteomes" id="UP000472262"/>
    </source>
</evidence>
<keyword evidence="8" id="KW-1185">Reference proteome</keyword>
<dbReference type="SUPFAM" id="SSF48726">
    <property type="entry name" value="Immunoglobulin"/>
    <property type="match status" value="1"/>
</dbReference>
<evidence type="ECO:0000259" key="6">
    <source>
        <dbReference type="PROSITE" id="PS50835"/>
    </source>
</evidence>
<dbReference type="Ensembl" id="ENSSGRT00000048724.1">
    <property type="protein sequence ID" value="ENSSGRP00000045539.1"/>
    <property type="gene ID" value="ENSSGRG00000024422.1"/>
</dbReference>
<proteinExistence type="predicted"/>
<keyword evidence="2" id="KW-1064">Adaptive immunity</keyword>
<evidence type="ECO:0000256" key="5">
    <source>
        <dbReference type="ARBA" id="ARBA00043266"/>
    </source>
</evidence>
<sequence length="126" mass="14154">MFLFLYTHFTDECFAQTITPLQDRTQVTEGKPVNLSCTYDGSVQSLLWYRQYPGSGLEFLLLVVESSTKSVVYANPPIPRLDGEMSMKDKRVDLIISSAEVTDSALYYCALVPTVTENTTPLMLLN</sequence>
<dbReference type="InParanoid" id="A0A672N322"/>
<dbReference type="PANTHER" id="PTHR19367:SF18">
    <property type="entry name" value="T CELL RECEPTOR ALPHA VARIABLE 16"/>
    <property type="match status" value="1"/>
</dbReference>
<dbReference type="SMART" id="SM00409">
    <property type="entry name" value="IG"/>
    <property type="match status" value="1"/>
</dbReference>
<dbReference type="AlphaFoldDB" id="A0A672N322"/>
<evidence type="ECO:0000256" key="2">
    <source>
        <dbReference type="ARBA" id="ARBA00023130"/>
    </source>
</evidence>
<keyword evidence="1" id="KW-0732">Signal</keyword>
<evidence type="ECO:0000313" key="7">
    <source>
        <dbReference type="Ensembl" id="ENSSGRP00000045539.1"/>
    </source>
</evidence>
<dbReference type="InterPro" id="IPR007110">
    <property type="entry name" value="Ig-like_dom"/>
</dbReference>
<organism evidence="7 8">
    <name type="scientific">Sinocyclocheilus grahami</name>
    <name type="common">Dianchi golden-line fish</name>
    <name type="synonym">Barbus grahami</name>
    <dbReference type="NCBI Taxonomy" id="75366"/>
    <lineage>
        <taxon>Eukaryota</taxon>
        <taxon>Metazoa</taxon>
        <taxon>Chordata</taxon>
        <taxon>Craniata</taxon>
        <taxon>Vertebrata</taxon>
        <taxon>Euteleostomi</taxon>
        <taxon>Actinopterygii</taxon>
        <taxon>Neopterygii</taxon>
        <taxon>Teleostei</taxon>
        <taxon>Ostariophysi</taxon>
        <taxon>Cypriniformes</taxon>
        <taxon>Cyprinidae</taxon>
        <taxon>Cyprininae</taxon>
        <taxon>Sinocyclocheilus</taxon>
    </lineage>
</organism>
<dbReference type="GO" id="GO:0042101">
    <property type="term" value="C:T cell receptor complex"/>
    <property type="evidence" value="ECO:0007669"/>
    <property type="project" value="UniProtKB-KW"/>
</dbReference>
<dbReference type="SMART" id="SM00406">
    <property type="entry name" value="IGv"/>
    <property type="match status" value="1"/>
</dbReference>
<keyword evidence="5" id="KW-1279">T cell receptor</keyword>
<evidence type="ECO:0000256" key="1">
    <source>
        <dbReference type="ARBA" id="ARBA00022729"/>
    </source>
</evidence>
<dbReference type="PROSITE" id="PS50835">
    <property type="entry name" value="IG_LIKE"/>
    <property type="match status" value="1"/>
</dbReference>
<dbReference type="InterPro" id="IPR003599">
    <property type="entry name" value="Ig_sub"/>
</dbReference>
<reference evidence="7" key="1">
    <citation type="submission" date="2025-08" db="UniProtKB">
        <authorList>
            <consortium name="Ensembl"/>
        </authorList>
    </citation>
    <scope>IDENTIFICATION</scope>
</reference>
<dbReference type="Pfam" id="PF07686">
    <property type="entry name" value="V-set"/>
    <property type="match status" value="1"/>
</dbReference>
<name>A0A672N322_SINGR</name>
<dbReference type="InterPro" id="IPR013783">
    <property type="entry name" value="Ig-like_fold"/>
</dbReference>
<feature type="domain" description="Ig-like" evidence="6">
    <location>
        <begin position="16"/>
        <end position="120"/>
    </location>
</feature>
<dbReference type="InterPro" id="IPR036179">
    <property type="entry name" value="Ig-like_dom_sf"/>
</dbReference>
<dbReference type="InterPro" id="IPR051287">
    <property type="entry name" value="TCR_variable_region"/>
</dbReference>
<dbReference type="InterPro" id="IPR013106">
    <property type="entry name" value="Ig_V-set"/>
</dbReference>
<keyword evidence="4" id="KW-0393">Immunoglobulin domain</keyword>